<proteinExistence type="predicted"/>
<dbReference type="EMBL" id="PCRS01000023">
    <property type="protein sequence ID" value="PIP24937.1"/>
    <property type="molecule type" value="Genomic_DNA"/>
</dbReference>
<accession>A0A2G9Z0E3</accession>
<protein>
    <recommendedName>
        <fullName evidence="3">PEGA domain-containing protein</fullName>
    </recommendedName>
</protein>
<dbReference type="AlphaFoldDB" id="A0A2G9Z0E3"/>
<evidence type="ECO:0000313" key="2">
    <source>
        <dbReference type="Proteomes" id="UP000228681"/>
    </source>
</evidence>
<gene>
    <name evidence="1" type="ORF">COX34_01490</name>
</gene>
<evidence type="ECO:0000313" key="1">
    <source>
        <dbReference type="EMBL" id="PIP24937.1"/>
    </source>
</evidence>
<dbReference type="SUPFAM" id="SSF82171">
    <property type="entry name" value="DPP6 N-terminal domain-like"/>
    <property type="match status" value="1"/>
</dbReference>
<name>A0A2G9Z0E3_9BACT</name>
<organism evidence="1 2">
    <name type="scientific">Candidatus Nealsonbacteria bacterium CG23_combo_of_CG06-09_8_20_14_all_36_12</name>
    <dbReference type="NCBI Taxonomy" id="1974718"/>
    <lineage>
        <taxon>Bacteria</taxon>
        <taxon>Candidatus Nealsoniibacteriota</taxon>
    </lineage>
</organism>
<comment type="caution">
    <text evidence="1">The sequence shown here is derived from an EMBL/GenBank/DDBJ whole genome shotgun (WGS) entry which is preliminary data.</text>
</comment>
<reference evidence="1 2" key="1">
    <citation type="submission" date="2017-09" db="EMBL/GenBank/DDBJ databases">
        <title>Depth-based differentiation of microbial function through sediment-hosted aquifers and enrichment of novel symbionts in the deep terrestrial subsurface.</title>
        <authorList>
            <person name="Probst A.J."/>
            <person name="Ladd B."/>
            <person name="Jarett J.K."/>
            <person name="Geller-Mcgrath D.E."/>
            <person name="Sieber C.M."/>
            <person name="Emerson J.B."/>
            <person name="Anantharaman K."/>
            <person name="Thomas B.C."/>
            <person name="Malmstrom R."/>
            <person name="Stieglmeier M."/>
            <person name="Klingl A."/>
            <person name="Woyke T."/>
            <person name="Ryan C.M."/>
            <person name="Banfield J.F."/>
        </authorList>
    </citation>
    <scope>NUCLEOTIDE SEQUENCE [LARGE SCALE GENOMIC DNA]</scope>
    <source>
        <strain evidence="1">CG23_combo_of_CG06-09_8_20_14_all_36_12</strain>
    </source>
</reference>
<evidence type="ECO:0008006" key="3">
    <source>
        <dbReference type="Google" id="ProtNLM"/>
    </source>
</evidence>
<dbReference type="Proteomes" id="UP000228681">
    <property type="component" value="Unassembled WGS sequence"/>
</dbReference>
<sequence length="482" mass="56325">MTKKTRTILFFICVFLFILIAPSVVFYSQGYRFDFEKKKVTQTGAFYFKVLPQSAEIYLDGKLKKKTDFFFGTAFVKNLLPRKYTIEIKKEDFLIWSKTIEIKEKEVQEFKNIVLVPENPNFPILTKGVNDFFFSPDGKEIILRKSGKEGWYLTLFDPEKKVESVLIEGQKLSPKATADFLNLKFSPDSKKILLEGAIGESEKYFLLELDKPSPLSPILLDFLENPEKISFHPQNSQKLFFLKNKKLFEADYETKKISEPILTDLVNYEILNSSIFWLDSSGFLFTSDLSGKTQEKINSEPFPLKSEVQYKIIVSSANILVLEDDTLYLFDKTSKIFKEIRKLVNEVKFSGDFKKVFYFSDYEIWLCYLEDILEQPSKKTRETQLIARFSEKIGDVFWLTNHYLIFKIENKAPHQNFGGGKIKIAEIDERDKIQIWDLPEFKEPPKESKLPTEQAKIFFNQRDKKLYLLSEGDLYTSESLIK</sequence>